<dbReference type="PANTHER" id="PTHR45615">
    <property type="entry name" value="MYOSIN HEAVY CHAIN, NON-MUSCLE"/>
    <property type="match status" value="1"/>
</dbReference>
<evidence type="ECO:0000259" key="4">
    <source>
        <dbReference type="Pfam" id="PF01576"/>
    </source>
</evidence>
<accession>A0A1D2N4S3</accession>
<feature type="coiled-coil region" evidence="2">
    <location>
        <begin position="390"/>
        <end position="574"/>
    </location>
</feature>
<keyword evidence="6" id="KW-1185">Reference proteome</keyword>
<keyword evidence="1 2" id="KW-0175">Coiled coil</keyword>
<comment type="caution">
    <text evidence="5">The sequence shown here is derived from an EMBL/GenBank/DDBJ whole genome shotgun (WGS) entry which is preliminary data.</text>
</comment>
<organism evidence="5 6">
    <name type="scientific">Orchesella cincta</name>
    <name type="common">Springtail</name>
    <name type="synonym">Podura cincta</name>
    <dbReference type="NCBI Taxonomy" id="48709"/>
    <lineage>
        <taxon>Eukaryota</taxon>
        <taxon>Metazoa</taxon>
        <taxon>Ecdysozoa</taxon>
        <taxon>Arthropoda</taxon>
        <taxon>Hexapoda</taxon>
        <taxon>Collembola</taxon>
        <taxon>Entomobryomorpha</taxon>
        <taxon>Entomobryoidea</taxon>
        <taxon>Orchesellidae</taxon>
        <taxon>Orchesellinae</taxon>
        <taxon>Orchesella</taxon>
    </lineage>
</organism>
<reference evidence="5 6" key="1">
    <citation type="journal article" date="2016" name="Genome Biol. Evol.">
        <title>Gene Family Evolution Reflects Adaptation to Soil Environmental Stressors in the Genome of the Collembolan Orchesella cincta.</title>
        <authorList>
            <person name="Faddeeva-Vakhrusheva A."/>
            <person name="Derks M.F."/>
            <person name="Anvar S.Y."/>
            <person name="Agamennone V."/>
            <person name="Suring W."/>
            <person name="Smit S."/>
            <person name="van Straalen N.M."/>
            <person name="Roelofs D."/>
        </authorList>
    </citation>
    <scope>NUCLEOTIDE SEQUENCE [LARGE SCALE GENOMIC DNA]</scope>
    <source>
        <tissue evidence="5">Mixed pool</tissue>
    </source>
</reference>
<sequence length="961" mass="110454">MTLLTCSDPVCLVDIHCTHPNVSVSHTNPNYSTHNMDNYLGRSSASPAPRPGIPRLSLSRLTEEDLWGSPPYSRAQSVGPRSMSVGPKYDVSSNKYRNAIRNNISRRLENLAEDSVVIRAGFSLMPASISKTTFRSRFEPKPAHQDPSTASALLSAQIKDFLKRSDHIEQQWMAINPGKKAKDQMSSGVAIRGYQMRHSTSWTTIDDDSSFALNNSDAMSLRDIADDFDDKSEASQISNLLPLDEPISHASVVSESSVAKFARQVNELSAELADEQATSAVTSEKLEQEMNEKQKLENQLASFKSRCQNLETEKQQLELDLAYSISEVNGDSTPDEFNEDSVYKQRWERCKRELEMFKQRLKQREQDHLDQIMILKKSLEKKCSDAWEESEEQRQIVAQLKRRIQKLSSELSDVRCLHQEEASRCALLEKKQRRFDTELSNLNVQLEKEKISKERAIRERDAAVIQVDSTLNEMQGLRLELQMKESKLVSIEAELEETSQLGGSSEQVNSLRKAKNDLQMKVKEQEEELDDLAGQVQSLESTKLRCEMQIEQMRKEHKREVQQREEEIEDVRGSAHKKVKALECQLEAEHEERTAVLRAKQEIERKLFELEEYTASQTASQEQISRLKRELKRTRALLKDAQTMLEQNKNDVLGKGMLRQLRHQLEDSESQRTRLSRAKQKVEEELADVLAQLEDISKSRSEAENIKNQVLREKSSYQMQLEETEEQLAEVMKKYKAAVEQLSVDQHTIMEQSIQISELEAATSNLRETIAELSAKLETLEGDQASQQIQKRFQMKIRELETRLELETTTKTRLEGQVARLREHIEKYQEDIKNSQTRENLALDKCRKFERQLRDVKEEILRLTQRESEAQSRRTTLEKQLESAELEISTLKNDLKLAMQRIDDLTAVIKECDDVSDYDEDEDSSTESVTSTTELMSMTDPNLPFDFDNKVRKGSDSESFA</sequence>
<dbReference type="GO" id="GO:0032982">
    <property type="term" value="C:myosin filament"/>
    <property type="evidence" value="ECO:0007669"/>
    <property type="project" value="TreeGrafter"/>
</dbReference>
<dbReference type="OMA" id="WERCKRE"/>
<gene>
    <name evidence="5" type="ORF">Ocin01_06406</name>
</gene>
<feature type="region of interest" description="Disordered" evidence="3">
    <location>
        <begin position="70"/>
        <end position="90"/>
    </location>
</feature>
<dbReference type="AlphaFoldDB" id="A0A1D2N4S3"/>
<dbReference type="EMBL" id="LJIJ01000219">
    <property type="protein sequence ID" value="ODN00277.1"/>
    <property type="molecule type" value="Genomic_DNA"/>
</dbReference>
<dbReference type="OrthoDB" id="2914378at2759"/>
<dbReference type="GO" id="GO:0016460">
    <property type="term" value="C:myosin II complex"/>
    <property type="evidence" value="ECO:0007669"/>
    <property type="project" value="TreeGrafter"/>
</dbReference>
<dbReference type="Proteomes" id="UP000094527">
    <property type="component" value="Unassembled WGS sequence"/>
</dbReference>
<dbReference type="PANTHER" id="PTHR45615:SF36">
    <property type="entry name" value="MYOSIN HEAVY CHAIN-LIKE, ISOFORM B-RELATED"/>
    <property type="match status" value="1"/>
</dbReference>
<evidence type="ECO:0000256" key="3">
    <source>
        <dbReference type="SAM" id="MobiDB-lite"/>
    </source>
</evidence>
<feature type="domain" description="Myosin tail" evidence="4">
    <location>
        <begin position="337"/>
        <end position="648"/>
    </location>
</feature>
<name>A0A1D2N4S3_ORCCI</name>
<evidence type="ECO:0000256" key="2">
    <source>
        <dbReference type="SAM" id="Coils"/>
    </source>
</evidence>
<dbReference type="GO" id="GO:0031032">
    <property type="term" value="P:actomyosin structure organization"/>
    <property type="evidence" value="ECO:0007669"/>
    <property type="project" value="TreeGrafter"/>
</dbReference>
<dbReference type="SUPFAM" id="SSF90257">
    <property type="entry name" value="Myosin rod fragments"/>
    <property type="match status" value="1"/>
</dbReference>
<dbReference type="STRING" id="48709.A0A1D2N4S3"/>
<dbReference type="Pfam" id="PF01576">
    <property type="entry name" value="Myosin_tail_1"/>
    <property type="match status" value="1"/>
</dbReference>
<dbReference type="GO" id="GO:0005737">
    <property type="term" value="C:cytoplasm"/>
    <property type="evidence" value="ECO:0007669"/>
    <property type="project" value="TreeGrafter"/>
</dbReference>
<feature type="compositionally biased region" description="Basic and acidic residues" evidence="3">
    <location>
        <begin position="947"/>
        <end position="961"/>
    </location>
</feature>
<protein>
    <submittedName>
        <fullName evidence="5">Unconventional myosin-XVIIIa</fullName>
    </submittedName>
</protein>
<evidence type="ECO:0000256" key="1">
    <source>
        <dbReference type="ARBA" id="ARBA00023054"/>
    </source>
</evidence>
<evidence type="ECO:0000313" key="6">
    <source>
        <dbReference type="Proteomes" id="UP000094527"/>
    </source>
</evidence>
<feature type="compositionally biased region" description="Acidic residues" evidence="3">
    <location>
        <begin position="915"/>
        <end position="925"/>
    </location>
</feature>
<feature type="coiled-coil region" evidence="2">
    <location>
        <begin position="258"/>
        <end position="327"/>
    </location>
</feature>
<dbReference type="InterPro" id="IPR002928">
    <property type="entry name" value="Myosin_tail"/>
</dbReference>
<dbReference type="GO" id="GO:0051015">
    <property type="term" value="F:actin filament binding"/>
    <property type="evidence" value="ECO:0007669"/>
    <property type="project" value="TreeGrafter"/>
</dbReference>
<dbReference type="Gene3D" id="1.10.287.1490">
    <property type="match status" value="1"/>
</dbReference>
<feature type="region of interest" description="Disordered" evidence="3">
    <location>
        <begin position="915"/>
        <end position="961"/>
    </location>
</feature>
<feature type="coiled-coil region" evidence="2">
    <location>
        <begin position="610"/>
        <end position="908"/>
    </location>
</feature>
<proteinExistence type="predicted"/>
<evidence type="ECO:0000313" key="5">
    <source>
        <dbReference type="EMBL" id="ODN00277.1"/>
    </source>
</evidence>